<dbReference type="GO" id="GO:0004601">
    <property type="term" value="F:peroxidase activity"/>
    <property type="evidence" value="ECO:0007669"/>
    <property type="project" value="UniProtKB-KW"/>
</dbReference>
<name>A0A401UBJ1_9BACT</name>
<dbReference type="CDD" id="cd00340">
    <property type="entry name" value="GSH_Peroxidase"/>
    <property type="match status" value="1"/>
</dbReference>
<evidence type="ECO:0000313" key="6">
    <source>
        <dbReference type="EMBL" id="GCC52278.1"/>
    </source>
</evidence>
<evidence type="ECO:0000256" key="1">
    <source>
        <dbReference type="ARBA" id="ARBA00006926"/>
    </source>
</evidence>
<dbReference type="PANTHER" id="PTHR11592:SF78">
    <property type="entry name" value="GLUTATHIONE PEROXIDASE"/>
    <property type="match status" value="1"/>
</dbReference>
<evidence type="ECO:0000313" key="7">
    <source>
        <dbReference type="Proteomes" id="UP000288227"/>
    </source>
</evidence>
<dbReference type="PRINTS" id="PR01011">
    <property type="entry name" value="GLUTPROXDASE"/>
</dbReference>
<evidence type="ECO:0000256" key="2">
    <source>
        <dbReference type="ARBA" id="ARBA00022559"/>
    </source>
</evidence>
<keyword evidence="7" id="KW-1185">Reference proteome</keyword>
<dbReference type="Pfam" id="PF00255">
    <property type="entry name" value="GSHPx"/>
    <property type="match status" value="1"/>
</dbReference>
<dbReference type="SUPFAM" id="SSF52833">
    <property type="entry name" value="Thioredoxin-like"/>
    <property type="match status" value="1"/>
</dbReference>
<dbReference type="RefSeq" id="WP_127122918.1">
    <property type="nucleotide sequence ID" value="NZ_BHXQ01000004.1"/>
</dbReference>
<accession>A0A401UBJ1</accession>
<reference evidence="6 7" key="1">
    <citation type="submission" date="2018-11" db="EMBL/GenBank/DDBJ databases">
        <title>Chryseotalea sanarue gen. nov., sp., nov., a member of the family Cytophagaceae, isolated from a brackish lake in Hamamatsu Japan.</title>
        <authorList>
            <person name="Maejima Y."/>
            <person name="Iino T."/>
            <person name="Muraguchi Y."/>
            <person name="Fukuda K."/>
            <person name="Ohkuma M."/>
            <person name="Moriuchi R."/>
            <person name="Dohra H."/>
            <person name="Kimbara K."/>
            <person name="Shintani M."/>
        </authorList>
    </citation>
    <scope>NUCLEOTIDE SEQUENCE [LARGE SCALE GENOMIC DNA]</scope>
    <source>
        <strain evidence="6 7">Ys</strain>
    </source>
</reference>
<dbReference type="OrthoDB" id="9789406at2"/>
<organism evidence="6 7">
    <name type="scientific">Chryseotalea sanaruensis</name>
    <dbReference type="NCBI Taxonomy" id="2482724"/>
    <lineage>
        <taxon>Bacteria</taxon>
        <taxon>Pseudomonadati</taxon>
        <taxon>Bacteroidota</taxon>
        <taxon>Cytophagia</taxon>
        <taxon>Cytophagales</taxon>
        <taxon>Chryseotaleaceae</taxon>
        <taxon>Chryseotalea</taxon>
    </lineage>
</organism>
<gene>
    <name evidence="6" type="ORF">SanaruYs_25140</name>
</gene>
<evidence type="ECO:0000256" key="3">
    <source>
        <dbReference type="ARBA" id="ARBA00023002"/>
    </source>
</evidence>
<dbReference type="Gene3D" id="3.40.30.10">
    <property type="entry name" value="Glutaredoxin"/>
    <property type="match status" value="1"/>
</dbReference>
<dbReference type="InterPro" id="IPR036249">
    <property type="entry name" value="Thioredoxin-like_sf"/>
</dbReference>
<keyword evidence="3 5" id="KW-0560">Oxidoreductase</keyword>
<dbReference type="PROSITE" id="PS51355">
    <property type="entry name" value="GLUTATHIONE_PEROXID_3"/>
    <property type="match status" value="1"/>
</dbReference>
<dbReference type="PIRSF" id="PIRSF000303">
    <property type="entry name" value="Glutathion_perox"/>
    <property type="match status" value="1"/>
</dbReference>
<evidence type="ECO:0000256" key="5">
    <source>
        <dbReference type="RuleBase" id="RU000499"/>
    </source>
</evidence>
<proteinExistence type="inferred from homology"/>
<protein>
    <recommendedName>
        <fullName evidence="5">Glutathione peroxidase</fullName>
    </recommendedName>
</protein>
<sequence>MGIVSFLAGKLSRAKSIGKPKNSIFEYSFTTLSGKEVKLSDFKDDNLLIVNTASKCGFTYQYEELQRLHEQYGNKVKVLGFPANNFLWQEPGNNNDIAEFCQVNYGVSFPMAQKVSVKGKAKHPIFQWLTGMTGKEPSWNFCKYLVKKNGEVIFYPSKVSPLDASIVSKLD</sequence>
<dbReference type="PANTHER" id="PTHR11592">
    <property type="entry name" value="GLUTATHIONE PEROXIDASE"/>
    <property type="match status" value="1"/>
</dbReference>
<feature type="active site" evidence="4">
    <location>
        <position position="56"/>
    </location>
</feature>
<dbReference type="EMBL" id="BHXQ01000004">
    <property type="protein sequence ID" value="GCC52278.1"/>
    <property type="molecule type" value="Genomic_DNA"/>
</dbReference>
<comment type="similarity">
    <text evidence="1 5">Belongs to the glutathione peroxidase family.</text>
</comment>
<dbReference type="Proteomes" id="UP000288227">
    <property type="component" value="Unassembled WGS sequence"/>
</dbReference>
<dbReference type="GO" id="GO:0034599">
    <property type="term" value="P:cellular response to oxidative stress"/>
    <property type="evidence" value="ECO:0007669"/>
    <property type="project" value="TreeGrafter"/>
</dbReference>
<dbReference type="AlphaFoldDB" id="A0A401UBJ1"/>
<dbReference type="InterPro" id="IPR000889">
    <property type="entry name" value="Glutathione_peroxidase"/>
</dbReference>
<keyword evidence="2 5" id="KW-0575">Peroxidase</keyword>
<comment type="caution">
    <text evidence="6">The sequence shown here is derived from an EMBL/GenBank/DDBJ whole genome shotgun (WGS) entry which is preliminary data.</text>
</comment>
<evidence type="ECO:0000256" key="4">
    <source>
        <dbReference type="PIRSR" id="PIRSR000303-1"/>
    </source>
</evidence>